<proteinExistence type="predicted"/>
<dbReference type="Pfam" id="PF01963">
    <property type="entry name" value="TraB_PrgY_gumN"/>
    <property type="match status" value="1"/>
</dbReference>
<dbReference type="InterPro" id="IPR005230">
    <property type="entry name" value="TraB_bac"/>
</dbReference>
<keyword evidence="2" id="KW-0812">Transmembrane</keyword>
<feature type="compositionally biased region" description="Low complexity" evidence="1">
    <location>
        <begin position="21"/>
        <end position="34"/>
    </location>
</feature>
<feature type="transmembrane region" description="Helical" evidence="2">
    <location>
        <begin position="401"/>
        <end position="427"/>
    </location>
</feature>
<dbReference type="InterPro" id="IPR046345">
    <property type="entry name" value="TraB_PrgY-like"/>
</dbReference>
<accession>A0ABR9F1M9</accession>
<feature type="transmembrane region" description="Helical" evidence="2">
    <location>
        <begin position="318"/>
        <end position="337"/>
    </location>
</feature>
<keyword evidence="2" id="KW-1133">Transmembrane helix</keyword>
<gene>
    <name evidence="3" type="ORF">EI168_06850</name>
</gene>
<evidence type="ECO:0000313" key="3">
    <source>
        <dbReference type="EMBL" id="MBE0399831.1"/>
    </source>
</evidence>
<evidence type="ECO:0000313" key="4">
    <source>
        <dbReference type="Proteomes" id="UP001645039"/>
    </source>
</evidence>
<dbReference type="EMBL" id="RRZD01000005">
    <property type="protein sequence ID" value="MBE0399831.1"/>
    <property type="molecule type" value="Genomic_DNA"/>
</dbReference>
<organism evidence="3 4">
    <name type="scientific">Halomonas casei</name>
    <dbReference type="NCBI Taxonomy" id="2742613"/>
    <lineage>
        <taxon>Bacteria</taxon>
        <taxon>Pseudomonadati</taxon>
        <taxon>Pseudomonadota</taxon>
        <taxon>Gammaproteobacteria</taxon>
        <taxon>Oceanospirillales</taxon>
        <taxon>Halomonadaceae</taxon>
        <taxon>Halomonas</taxon>
    </lineage>
</organism>
<reference evidence="3 4" key="1">
    <citation type="submission" date="2020-07" db="EMBL/GenBank/DDBJ databases">
        <title>Halophilic bacteria isolated from french cheeses.</title>
        <authorList>
            <person name="Kothe C.I."/>
            <person name="Farah-Kraiem B."/>
            <person name="Renault P."/>
            <person name="Dridi B."/>
        </authorList>
    </citation>
    <scope>NUCLEOTIDE SEQUENCE [LARGE SCALE GENOMIC DNA]</scope>
    <source>
        <strain evidence="3 4">FME1</strain>
    </source>
</reference>
<evidence type="ECO:0000256" key="2">
    <source>
        <dbReference type="SAM" id="Phobius"/>
    </source>
</evidence>
<feature type="transmembrane region" description="Helical" evidence="2">
    <location>
        <begin position="289"/>
        <end position="306"/>
    </location>
</feature>
<dbReference type="Proteomes" id="UP001645039">
    <property type="component" value="Unassembled WGS sequence"/>
</dbReference>
<dbReference type="NCBIfam" id="TIGR00261">
    <property type="entry name" value="traB"/>
    <property type="match status" value="1"/>
</dbReference>
<name>A0ABR9F1M9_9GAMM</name>
<evidence type="ECO:0000256" key="1">
    <source>
        <dbReference type="SAM" id="MobiDB-lite"/>
    </source>
</evidence>
<dbReference type="InterPro" id="IPR002816">
    <property type="entry name" value="TraB/PrgY/GumN_fam"/>
</dbReference>
<sequence length="430" mass="46572">MNHEDTFPEEASGNDTPDTQTPPLEAAPASLPATSGPLKTIAIGDTRYTLLGTAHVSAESADDVRKLLDSGAFDAVAIELCDARHHSMSNPDAMGEQDLFQVFKEGKAGMVAASLALGAFQQRIADQSGIQPGAEMRAAVEEASRLQLPLLLVDRDVGLTLKRIYRNVPWWQRFSLFSGLIGSVLSRQDVSKEDIEKLKEGDMLEATFNEFAAESEALYAPLIRERDRYMALRLAEDAPPGRYQHVLVVIGAGHLKGTVEHLEAPLPADPKVERESLEATPAPTKLWKILPWLITALVLTGFAVGFSRNTGLGWQLVLEWFLINGILAGGATIIALAHPVTVIATFFAAPLTSLNPTIGAGFVAAGVELYMRKPKVRDFSTLRHDVTQLKGWWKNRVSRTLLVFILATLGSAIGTWVAGFRIAGALFGSA</sequence>
<dbReference type="RefSeq" id="WP_096282084.1">
    <property type="nucleotide sequence ID" value="NZ_CBCSBM010000002.1"/>
</dbReference>
<keyword evidence="2" id="KW-0472">Membrane</keyword>
<dbReference type="CDD" id="cd14726">
    <property type="entry name" value="TraB_PrgY-like"/>
    <property type="match status" value="1"/>
</dbReference>
<feature type="transmembrane region" description="Helical" evidence="2">
    <location>
        <begin position="343"/>
        <end position="367"/>
    </location>
</feature>
<dbReference type="PANTHER" id="PTHR21530">
    <property type="entry name" value="PHEROMONE SHUTDOWN PROTEIN"/>
    <property type="match status" value="1"/>
</dbReference>
<protein>
    <submittedName>
        <fullName evidence="3">TraB/GumN family protein</fullName>
    </submittedName>
</protein>
<keyword evidence="4" id="KW-1185">Reference proteome</keyword>
<dbReference type="PANTHER" id="PTHR21530:SF7">
    <property type="entry name" value="TRAB DOMAIN-CONTAINING PROTEIN"/>
    <property type="match status" value="1"/>
</dbReference>
<feature type="region of interest" description="Disordered" evidence="1">
    <location>
        <begin position="1"/>
        <end position="34"/>
    </location>
</feature>
<comment type="caution">
    <text evidence="3">The sequence shown here is derived from an EMBL/GenBank/DDBJ whole genome shotgun (WGS) entry which is preliminary data.</text>
</comment>